<dbReference type="AlphaFoldDB" id="A0A1F7WUB0"/>
<dbReference type="STRING" id="1817813.A2008_07945"/>
<gene>
    <name evidence="1" type="primary">anmK</name>
    <name evidence="2" type="ORF">A2008_07945</name>
</gene>
<dbReference type="Gene3D" id="3.30.420.40">
    <property type="match status" value="2"/>
</dbReference>
<evidence type="ECO:0000313" key="3">
    <source>
        <dbReference type="Proteomes" id="UP000178735"/>
    </source>
</evidence>
<keyword evidence="1" id="KW-0067">ATP-binding</keyword>
<dbReference type="EC" id="2.7.1.170" evidence="1"/>
<dbReference type="PANTHER" id="PTHR30605:SF0">
    <property type="entry name" value="ANHYDRO-N-ACETYLMURAMIC ACID KINASE"/>
    <property type="match status" value="1"/>
</dbReference>
<evidence type="ECO:0000313" key="2">
    <source>
        <dbReference type="EMBL" id="OGM06217.1"/>
    </source>
</evidence>
<keyword evidence="1" id="KW-0808">Transferase</keyword>
<comment type="pathway">
    <text evidence="1">Amino-sugar metabolism; 1,6-anhydro-N-acetylmuramate degradation.</text>
</comment>
<organism evidence="2 3">
    <name type="scientific">Candidatus Wallbacteria bacterium GWC2_49_35</name>
    <dbReference type="NCBI Taxonomy" id="1817813"/>
    <lineage>
        <taxon>Bacteria</taxon>
        <taxon>Candidatus Walliibacteriota</taxon>
    </lineage>
</organism>
<dbReference type="NCBIfam" id="NF007148">
    <property type="entry name" value="PRK09585.3-2"/>
    <property type="match status" value="1"/>
</dbReference>
<dbReference type="EMBL" id="MGFH01000075">
    <property type="protein sequence ID" value="OGM06217.1"/>
    <property type="molecule type" value="Genomic_DNA"/>
</dbReference>
<reference evidence="2 3" key="1">
    <citation type="journal article" date="2016" name="Nat. Commun.">
        <title>Thousands of microbial genomes shed light on interconnected biogeochemical processes in an aquifer system.</title>
        <authorList>
            <person name="Anantharaman K."/>
            <person name="Brown C.T."/>
            <person name="Hug L.A."/>
            <person name="Sharon I."/>
            <person name="Castelle C.J."/>
            <person name="Probst A.J."/>
            <person name="Thomas B.C."/>
            <person name="Singh A."/>
            <person name="Wilkins M.J."/>
            <person name="Karaoz U."/>
            <person name="Brodie E.L."/>
            <person name="Williams K.H."/>
            <person name="Hubbard S.S."/>
            <person name="Banfield J.F."/>
        </authorList>
    </citation>
    <scope>NUCLEOTIDE SEQUENCE [LARGE SCALE GENOMIC DNA]</scope>
</reference>
<dbReference type="GO" id="GO:0006040">
    <property type="term" value="P:amino sugar metabolic process"/>
    <property type="evidence" value="ECO:0007669"/>
    <property type="project" value="InterPro"/>
</dbReference>
<dbReference type="PANTHER" id="PTHR30605">
    <property type="entry name" value="ANHYDRO-N-ACETYLMURAMIC ACID KINASE"/>
    <property type="match status" value="1"/>
</dbReference>
<keyword evidence="1" id="KW-0119">Carbohydrate metabolism</keyword>
<protein>
    <recommendedName>
        <fullName evidence="1">Anhydro-N-acetylmuramic acid kinase</fullName>
        <ecNumber evidence="1">2.7.1.170</ecNumber>
    </recommendedName>
    <alternativeName>
        <fullName evidence="1">AnhMurNAc kinase</fullName>
    </alternativeName>
</protein>
<dbReference type="Pfam" id="PF03702">
    <property type="entry name" value="AnmK"/>
    <property type="match status" value="1"/>
</dbReference>
<dbReference type="GO" id="GO:0097175">
    <property type="term" value="P:1,6-anhydro-N-acetyl-beta-muramic acid catabolic process"/>
    <property type="evidence" value="ECO:0007669"/>
    <property type="project" value="UniProtKB-UniRule"/>
</dbReference>
<dbReference type="SUPFAM" id="SSF53067">
    <property type="entry name" value="Actin-like ATPase domain"/>
    <property type="match status" value="1"/>
</dbReference>
<comment type="pathway">
    <text evidence="1">Cell wall biogenesis; peptidoglycan recycling.</text>
</comment>
<dbReference type="GO" id="GO:0009254">
    <property type="term" value="P:peptidoglycan turnover"/>
    <property type="evidence" value="ECO:0007669"/>
    <property type="project" value="UniProtKB-UniRule"/>
</dbReference>
<dbReference type="UniPathway" id="UPA00544"/>
<name>A0A1F7WUB0_9BACT</name>
<dbReference type="UniPathway" id="UPA00343"/>
<dbReference type="GO" id="GO:0016773">
    <property type="term" value="F:phosphotransferase activity, alcohol group as acceptor"/>
    <property type="evidence" value="ECO:0007669"/>
    <property type="project" value="UniProtKB-UniRule"/>
</dbReference>
<dbReference type="HAMAP" id="MF_01270">
    <property type="entry name" value="AnhMurNAc_kinase"/>
    <property type="match status" value="1"/>
</dbReference>
<proteinExistence type="inferred from homology"/>
<evidence type="ECO:0000256" key="1">
    <source>
        <dbReference type="HAMAP-Rule" id="MF_01270"/>
    </source>
</evidence>
<keyword evidence="1 2" id="KW-0418">Kinase</keyword>
<dbReference type="InterPro" id="IPR043129">
    <property type="entry name" value="ATPase_NBD"/>
</dbReference>
<comment type="caution">
    <text evidence="2">The sequence shown here is derived from an EMBL/GenBank/DDBJ whole genome shotgun (WGS) entry which is preliminary data.</text>
</comment>
<comment type="similarity">
    <text evidence="1">Belongs to the anhydro-N-acetylmuramic acid kinase family.</text>
</comment>
<feature type="binding site" evidence="1">
    <location>
        <begin position="21"/>
        <end position="28"/>
    </location>
    <ligand>
        <name>ATP</name>
        <dbReference type="ChEBI" id="CHEBI:30616"/>
    </ligand>
</feature>
<comment type="catalytic activity">
    <reaction evidence="1">
        <text>1,6-anhydro-N-acetyl-beta-muramate + ATP + H2O = N-acetyl-D-muramate 6-phosphate + ADP + H(+)</text>
        <dbReference type="Rhea" id="RHEA:24952"/>
        <dbReference type="ChEBI" id="CHEBI:15377"/>
        <dbReference type="ChEBI" id="CHEBI:15378"/>
        <dbReference type="ChEBI" id="CHEBI:30616"/>
        <dbReference type="ChEBI" id="CHEBI:58690"/>
        <dbReference type="ChEBI" id="CHEBI:58722"/>
        <dbReference type="ChEBI" id="CHEBI:456216"/>
        <dbReference type="EC" id="2.7.1.170"/>
    </reaction>
</comment>
<dbReference type="Proteomes" id="UP000178735">
    <property type="component" value="Unassembled WGS sequence"/>
</dbReference>
<accession>A0A1F7WUB0</accession>
<comment type="function">
    <text evidence="1">Catalyzes the specific phosphorylation of 1,6-anhydro-N-acetylmuramic acid (anhMurNAc) with the simultaneous cleavage of the 1,6-anhydro ring, generating MurNAc-6-P. Is required for the utilization of anhMurNAc either imported from the medium or derived from its own cell wall murein, and thus plays a role in cell wall recycling.</text>
</comment>
<dbReference type="GO" id="GO:0016301">
    <property type="term" value="F:kinase activity"/>
    <property type="evidence" value="ECO:0007669"/>
    <property type="project" value="UniProtKB-KW"/>
</dbReference>
<dbReference type="InterPro" id="IPR005338">
    <property type="entry name" value="Anhydro_N_Ac-Mur_kinase"/>
</dbReference>
<dbReference type="GO" id="GO:0005524">
    <property type="term" value="F:ATP binding"/>
    <property type="evidence" value="ECO:0007669"/>
    <property type="project" value="UniProtKB-UniRule"/>
</dbReference>
<sequence length="404" mass="43462">MKNIIPKKISEYKTAVGIMTGTSLDGVDTLVTRVRGAGAGTSHENIAFRVYPIPARLKARMREIMHKRSAALEEICRINYEIAALYAACVRRISRAAGINVSDIDFMGVSGQTFYHVPGEATLQLGSGSFLSGLLGIPVVWDFRAADIAAGGQGAPLVPYLDFVLFAGMKKEIITLNIGGISNLTHIPASGKFEEITAFDCGPGNMIIDKMALEITGGRLRYDKNAKLALAGKISPKFFEVMRSHPYLKKSPPKSTGREEFGDDYACSLIDYCRKNTIGPNDMIRTAAEFTAFCIIESVKKFVIIKRTQSGSRGIKNPAAAAAYLVCAGGGAENPLLFDLLKKGLAPFGVETIKSRDMNVDSKSKEALLMAVLANETIYGGASNVPSATGAKRRIICGSVAYQK</sequence>
<keyword evidence="1" id="KW-0547">Nucleotide-binding</keyword>